<evidence type="ECO:0000256" key="1">
    <source>
        <dbReference type="SAM" id="SignalP"/>
    </source>
</evidence>
<feature type="chain" id="PRO_5023076479" evidence="1">
    <location>
        <begin position="19"/>
        <end position="142"/>
    </location>
</feature>
<dbReference type="Gene3D" id="2.40.40.10">
    <property type="entry name" value="RlpA-like domain"/>
    <property type="match status" value="1"/>
</dbReference>
<dbReference type="InterPro" id="IPR036908">
    <property type="entry name" value="RlpA-like_sf"/>
</dbReference>
<keyword evidence="3" id="KW-1185">Reference proteome</keyword>
<name>A0A5C3KT69_COPMA</name>
<dbReference type="CDD" id="cd22191">
    <property type="entry name" value="DPBB_RlpA_EXP_N-like"/>
    <property type="match status" value="1"/>
</dbReference>
<keyword evidence="1" id="KW-0732">Signal</keyword>
<accession>A0A5C3KT69</accession>
<evidence type="ECO:0000313" key="3">
    <source>
        <dbReference type="Proteomes" id="UP000307440"/>
    </source>
</evidence>
<dbReference type="AlphaFoldDB" id="A0A5C3KT69"/>
<proteinExistence type="predicted"/>
<reference evidence="2 3" key="1">
    <citation type="journal article" date="2019" name="Nat. Ecol. Evol.">
        <title>Megaphylogeny resolves global patterns of mushroom evolution.</title>
        <authorList>
            <person name="Varga T."/>
            <person name="Krizsan K."/>
            <person name="Foldi C."/>
            <person name="Dima B."/>
            <person name="Sanchez-Garcia M."/>
            <person name="Sanchez-Ramirez S."/>
            <person name="Szollosi G.J."/>
            <person name="Szarkandi J.G."/>
            <person name="Papp V."/>
            <person name="Albert L."/>
            <person name="Andreopoulos W."/>
            <person name="Angelini C."/>
            <person name="Antonin V."/>
            <person name="Barry K.W."/>
            <person name="Bougher N.L."/>
            <person name="Buchanan P."/>
            <person name="Buyck B."/>
            <person name="Bense V."/>
            <person name="Catcheside P."/>
            <person name="Chovatia M."/>
            <person name="Cooper J."/>
            <person name="Damon W."/>
            <person name="Desjardin D."/>
            <person name="Finy P."/>
            <person name="Geml J."/>
            <person name="Haridas S."/>
            <person name="Hughes K."/>
            <person name="Justo A."/>
            <person name="Karasinski D."/>
            <person name="Kautmanova I."/>
            <person name="Kiss B."/>
            <person name="Kocsube S."/>
            <person name="Kotiranta H."/>
            <person name="LaButti K.M."/>
            <person name="Lechner B.E."/>
            <person name="Liimatainen K."/>
            <person name="Lipzen A."/>
            <person name="Lukacs Z."/>
            <person name="Mihaltcheva S."/>
            <person name="Morgado L.N."/>
            <person name="Niskanen T."/>
            <person name="Noordeloos M.E."/>
            <person name="Ohm R.A."/>
            <person name="Ortiz-Santana B."/>
            <person name="Ovrebo C."/>
            <person name="Racz N."/>
            <person name="Riley R."/>
            <person name="Savchenko A."/>
            <person name="Shiryaev A."/>
            <person name="Soop K."/>
            <person name="Spirin V."/>
            <person name="Szebenyi C."/>
            <person name="Tomsovsky M."/>
            <person name="Tulloss R.E."/>
            <person name="Uehling J."/>
            <person name="Grigoriev I.V."/>
            <person name="Vagvolgyi C."/>
            <person name="Papp T."/>
            <person name="Martin F.M."/>
            <person name="Miettinen O."/>
            <person name="Hibbett D.S."/>
            <person name="Nagy L.G."/>
        </authorList>
    </citation>
    <scope>NUCLEOTIDE SEQUENCE [LARGE SCALE GENOMIC DNA]</scope>
    <source>
        <strain evidence="2 3">CBS 121175</strain>
    </source>
</reference>
<dbReference type="Proteomes" id="UP000307440">
    <property type="component" value="Unassembled WGS sequence"/>
</dbReference>
<dbReference type="EMBL" id="ML210227">
    <property type="protein sequence ID" value="TFK23023.1"/>
    <property type="molecule type" value="Genomic_DNA"/>
</dbReference>
<dbReference type="OrthoDB" id="623670at2759"/>
<gene>
    <name evidence="2" type="ORF">FA15DRAFT_757577</name>
</gene>
<sequence length="142" mass="15987">MEIFLLSFFALLFGLASASKWTWGETNFVGVCGKYINETQFAIAVSEHVRTVDRRFRTSLMLVQQDFDGGRDCNRRVVLEWGGVTRKGTILDLCTECAPGDIRLTRHFWGSFLLGPDEGPVLDGSWSFASQLYDLKLADKPT</sequence>
<feature type="signal peptide" evidence="1">
    <location>
        <begin position="1"/>
        <end position="18"/>
    </location>
</feature>
<evidence type="ECO:0000313" key="2">
    <source>
        <dbReference type="EMBL" id="TFK23023.1"/>
    </source>
</evidence>
<protein>
    <submittedName>
        <fullName evidence="2">Uncharacterized protein</fullName>
    </submittedName>
</protein>
<organism evidence="2 3">
    <name type="scientific">Coprinopsis marcescibilis</name>
    <name type="common">Agaric fungus</name>
    <name type="synonym">Psathyrella marcescibilis</name>
    <dbReference type="NCBI Taxonomy" id="230819"/>
    <lineage>
        <taxon>Eukaryota</taxon>
        <taxon>Fungi</taxon>
        <taxon>Dikarya</taxon>
        <taxon>Basidiomycota</taxon>
        <taxon>Agaricomycotina</taxon>
        <taxon>Agaricomycetes</taxon>
        <taxon>Agaricomycetidae</taxon>
        <taxon>Agaricales</taxon>
        <taxon>Agaricineae</taxon>
        <taxon>Psathyrellaceae</taxon>
        <taxon>Coprinopsis</taxon>
    </lineage>
</organism>